<reference evidence="2" key="1">
    <citation type="journal article" date="2023" name="Science">
        <title>Elucidation of the pathway for biosynthesis of saponin adjuvants from the soapbark tree.</title>
        <authorList>
            <person name="Reed J."/>
            <person name="Orme A."/>
            <person name="El-Demerdash A."/>
            <person name="Owen C."/>
            <person name="Martin L.B.B."/>
            <person name="Misra R.C."/>
            <person name="Kikuchi S."/>
            <person name="Rejzek M."/>
            <person name="Martin A.C."/>
            <person name="Harkess A."/>
            <person name="Leebens-Mack J."/>
            <person name="Louveau T."/>
            <person name="Stephenson M.J."/>
            <person name="Osbourn A."/>
        </authorList>
    </citation>
    <scope>NUCLEOTIDE SEQUENCE</scope>
    <source>
        <strain evidence="2">S10</strain>
    </source>
</reference>
<sequence length="206" mass="22826">MVFNSVSQTEAPSLPEAKPPMASSAFSANSQSLDNFTPVELNWSINQSNNLLFRTLPDPTHLPPTHYPEFPPFSPLLNDHIRSHQSEFLPVSPLNDQLRPHQSEAPPFYFVKNDHLHSHQSDVPPVSLVKNDQLQSRRLGDSVQSSELCYASSSPSESQVIKLGASLRFLFSDAFESNDRNGTLCEGKNSDLVPFGEATEEKGGCY</sequence>
<dbReference type="Proteomes" id="UP001163823">
    <property type="component" value="Chromosome 7"/>
</dbReference>
<protein>
    <submittedName>
        <fullName evidence="2">Uncharacterized protein</fullName>
    </submittedName>
</protein>
<dbReference type="EMBL" id="JARAOO010000007">
    <property type="protein sequence ID" value="KAJ7962014.1"/>
    <property type="molecule type" value="Genomic_DNA"/>
</dbReference>
<dbReference type="KEGG" id="qsa:O6P43_017301"/>
<comment type="caution">
    <text evidence="2">The sequence shown here is derived from an EMBL/GenBank/DDBJ whole genome shotgun (WGS) entry which is preliminary data.</text>
</comment>
<evidence type="ECO:0000313" key="2">
    <source>
        <dbReference type="EMBL" id="KAJ7962014.1"/>
    </source>
</evidence>
<feature type="compositionally biased region" description="Polar residues" evidence="1">
    <location>
        <begin position="1"/>
        <end position="11"/>
    </location>
</feature>
<proteinExistence type="predicted"/>
<evidence type="ECO:0000313" key="3">
    <source>
        <dbReference type="Proteomes" id="UP001163823"/>
    </source>
</evidence>
<keyword evidence="3" id="KW-1185">Reference proteome</keyword>
<dbReference type="AlphaFoldDB" id="A0AAD7LPL4"/>
<feature type="region of interest" description="Disordered" evidence="1">
    <location>
        <begin position="1"/>
        <end position="28"/>
    </location>
</feature>
<name>A0AAD7LPL4_QUISA</name>
<organism evidence="2 3">
    <name type="scientific">Quillaja saponaria</name>
    <name type="common">Soap bark tree</name>
    <dbReference type="NCBI Taxonomy" id="32244"/>
    <lineage>
        <taxon>Eukaryota</taxon>
        <taxon>Viridiplantae</taxon>
        <taxon>Streptophyta</taxon>
        <taxon>Embryophyta</taxon>
        <taxon>Tracheophyta</taxon>
        <taxon>Spermatophyta</taxon>
        <taxon>Magnoliopsida</taxon>
        <taxon>eudicotyledons</taxon>
        <taxon>Gunneridae</taxon>
        <taxon>Pentapetalae</taxon>
        <taxon>rosids</taxon>
        <taxon>fabids</taxon>
        <taxon>Fabales</taxon>
        <taxon>Quillajaceae</taxon>
        <taxon>Quillaja</taxon>
    </lineage>
</organism>
<accession>A0AAD7LPL4</accession>
<gene>
    <name evidence="2" type="ORF">O6P43_017301</name>
</gene>
<evidence type="ECO:0000256" key="1">
    <source>
        <dbReference type="SAM" id="MobiDB-lite"/>
    </source>
</evidence>